<organism evidence="1 2">
    <name type="scientific">Nocardia uniformis</name>
    <dbReference type="NCBI Taxonomy" id="53432"/>
    <lineage>
        <taxon>Bacteria</taxon>
        <taxon>Bacillati</taxon>
        <taxon>Actinomycetota</taxon>
        <taxon>Actinomycetes</taxon>
        <taxon>Mycobacteriales</taxon>
        <taxon>Nocardiaceae</taxon>
        <taxon>Nocardia</taxon>
    </lineage>
</organism>
<sequence>MITQHAGVADHTAERLPLYSVVADDVCAMTVLARAREKFTADGDPGGAPSRAASRFLSGTCRKV</sequence>
<reference evidence="1 2" key="1">
    <citation type="submission" date="2020-05" db="EMBL/GenBank/DDBJ databases">
        <title>MicrobeNet Type strains.</title>
        <authorList>
            <person name="Nicholson A.C."/>
        </authorList>
    </citation>
    <scope>NUCLEOTIDE SEQUENCE [LARGE SCALE GENOMIC DNA]</scope>
    <source>
        <strain evidence="1 2">JCM 3224</strain>
    </source>
</reference>
<dbReference type="RefSeq" id="WP_157553654.1">
    <property type="nucleotide sequence ID" value="NZ_JABELX010000005.1"/>
</dbReference>
<evidence type="ECO:0000313" key="1">
    <source>
        <dbReference type="EMBL" id="NNH71266.1"/>
    </source>
</evidence>
<keyword evidence="2" id="KW-1185">Reference proteome</keyword>
<name>A0A849C1A9_9NOCA</name>
<dbReference type="EMBL" id="JABELX010000005">
    <property type="protein sequence ID" value="NNH71266.1"/>
    <property type="molecule type" value="Genomic_DNA"/>
</dbReference>
<gene>
    <name evidence="1" type="ORF">HLB23_15590</name>
</gene>
<evidence type="ECO:0000313" key="2">
    <source>
        <dbReference type="Proteomes" id="UP000586827"/>
    </source>
</evidence>
<dbReference type="Proteomes" id="UP000586827">
    <property type="component" value="Unassembled WGS sequence"/>
</dbReference>
<accession>A0A849C1A9</accession>
<protein>
    <submittedName>
        <fullName evidence="1">Uncharacterized protein</fullName>
    </submittedName>
</protein>
<comment type="caution">
    <text evidence="1">The sequence shown here is derived from an EMBL/GenBank/DDBJ whole genome shotgun (WGS) entry which is preliminary data.</text>
</comment>
<proteinExistence type="predicted"/>
<dbReference type="AlphaFoldDB" id="A0A849C1A9"/>